<protein>
    <submittedName>
        <fullName evidence="3">DUF6262 family protein</fullName>
    </submittedName>
</protein>
<dbReference type="AlphaFoldDB" id="A0A9X3WB90"/>
<dbReference type="Pfam" id="PF19776">
    <property type="entry name" value="DUF6262"/>
    <property type="match status" value="1"/>
</dbReference>
<evidence type="ECO:0000256" key="1">
    <source>
        <dbReference type="SAM" id="Coils"/>
    </source>
</evidence>
<accession>A0A9X3WB90</accession>
<keyword evidence="1" id="KW-0175">Coiled coil</keyword>
<dbReference type="EMBL" id="JAMQKC010000003">
    <property type="protein sequence ID" value="MDC3416312.1"/>
    <property type="molecule type" value="Genomic_DNA"/>
</dbReference>
<comment type="caution">
    <text evidence="3">The sequence shown here is derived from an EMBL/GenBank/DDBJ whole genome shotgun (WGS) entry which is preliminary data.</text>
</comment>
<sequence length="126" mass="14894">MKHKRNTDAVVAFAKQKKKETAEKVDQAIKQLISQKERINFNTVATAAEVSKSYLYNQPEIRNRIEIIRQKQQEVTSPKNIKRNMNDESKDSLIQVFQERIRDLEKENKQLKEEIKKVNGKLYESF</sequence>
<feature type="coiled-coil region" evidence="1">
    <location>
        <begin position="94"/>
        <end position="121"/>
    </location>
</feature>
<dbReference type="EMBL" id="JAMQKC010000003">
    <property type="protein sequence ID" value="MDC3416220.1"/>
    <property type="molecule type" value="Genomic_DNA"/>
</dbReference>
<gene>
    <name evidence="2" type="ORF">NC799_04760</name>
    <name evidence="3" type="ORF">NC799_05230</name>
</gene>
<dbReference type="RefSeq" id="WP_272445225.1">
    <property type="nucleotide sequence ID" value="NZ_JAMQKC010000003.1"/>
</dbReference>
<dbReference type="InterPro" id="IPR046229">
    <property type="entry name" value="TnpC-like"/>
</dbReference>
<evidence type="ECO:0000313" key="4">
    <source>
        <dbReference type="Proteomes" id="UP001145069"/>
    </source>
</evidence>
<keyword evidence="4" id="KW-1185">Reference proteome</keyword>
<dbReference type="Proteomes" id="UP001145069">
    <property type="component" value="Unassembled WGS sequence"/>
</dbReference>
<evidence type="ECO:0000313" key="3">
    <source>
        <dbReference type="EMBL" id="MDC3416312.1"/>
    </source>
</evidence>
<evidence type="ECO:0000313" key="2">
    <source>
        <dbReference type="EMBL" id="MDC3416220.1"/>
    </source>
</evidence>
<organism evidence="3 4">
    <name type="scientific">Aquibacillus salsiterrae</name>
    <dbReference type="NCBI Taxonomy" id="2950439"/>
    <lineage>
        <taxon>Bacteria</taxon>
        <taxon>Bacillati</taxon>
        <taxon>Bacillota</taxon>
        <taxon>Bacilli</taxon>
        <taxon>Bacillales</taxon>
        <taxon>Bacillaceae</taxon>
        <taxon>Aquibacillus</taxon>
    </lineage>
</organism>
<name>A0A9X3WB90_9BACI</name>
<reference evidence="3" key="1">
    <citation type="submission" date="2022-06" db="EMBL/GenBank/DDBJ databases">
        <title>Aquibacillus sp. a new bacterium isolated from soil saline samples.</title>
        <authorList>
            <person name="Galisteo C."/>
            <person name="De La Haba R."/>
            <person name="Sanchez-Porro C."/>
            <person name="Ventosa A."/>
        </authorList>
    </citation>
    <scope>NUCLEOTIDE SEQUENCE</scope>
    <source>
        <strain evidence="3">3ASR75-54</strain>
    </source>
</reference>
<proteinExistence type="predicted"/>